<feature type="compositionally biased region" description="Basic and acidic residues" evidence="1">
    <location>
        <begin position="503"/>
        <end position="540"/>
    </location>
</feature>
<feature type="region of interest" description="Disordered" evidence="1">
    <location>
        <begin position="1"/>
        <end position="231"/>
    </location>
</feature>
<feature type="compositionally biased region" description="Basic and acidic residues" evidence="1">
    <location>
        <begin position="376"/>
        <end position="476"/>
    </location>
</feature>
<dbReference type="PROSITE" id="PS50181">
    <property type="entry name" value="FBOX"/>
    <property type="match status" value="1"/>
</dbReference>
<protein>
    <recommendedName>
        <fullName evidence="2">F-box domain-containing protein</fullName>
    </recommendedName>
</protein>
<feature type="compositionally biased region" description="Basic and acidic residues" evidence="1">
    <location>
        <begin position="485"/>
        <end position="494"/>
    </location>
</feature>
<dbReference type="Proteomes" id="UP000186303">
    <property type="component" value="Chromosome 3"/>
</dbReference>
<sequence>MRRYRRGHPTRSASTPYASIPAYDDESSIVRVRGRAPPEVPASPEPSLRVTSLSWKKSTPRGTVSDRKRHGRPRAEAASRPIFRMVNSDSPAPSTHAPPEPEASVPFKALGPAAPRAQSPPAAPRAPDAEQAMDAGDDEDMEERIQKERDALWMHEENERHKAYMRLASPDRRSHRSARARSAQRPRPRTHRAAARSTSMGASVTQAHAGMAAGTPPPPADDASDASEDFEDAASARTFLRSDDQMQLRAQLLEQQREIEERKRRLLQEQREAEAAVAREAARLAELERQAAELEKQRVEEREKQALMARKAAEREQQERELERLEQARLLAVKQERMREAERFESKRVRLEQQMREAAEREAATKRARQQALAAEMEREKRRLDEELAAEARRVQKDKERAEAARAAAAERERREAKEKAERERAQAERERERLAAQERAARERERLAAQEQAARERERLAAQEQAARERERLAKLEQVAQEQAARERERLAKQEQAAQEQAARERKRLAAQEQAAREREKLAALEAERERRAAEERAAQARLAAQARADLERRLAEEQAEHARRKEAAMAAQRAREAEAQAAERRARSAAEALREREEREARVRKERQLAVQQQAEREALFRAYAARESHEAQRLQHEGRALRRARREVDDEDRMARSQARRTEDTDDAASATETEHSGTSRASDATDASRLTHMLSRLRIVSRQTTPGMAGILATTRSAPQQGLRFDAPAPMRDESIRTHPALPWLSYMLGVHVPRTALPPGAVGATPGPSVDVAHDAAGAAADRSRVSMLSMHSLESAMPDEPWAVRPAGPYRDGAVRYFPGYTVHGLVEQAHVQADVHGALLFTAMPLSFVQQLLSHLDFSDLRALYDVSSGVRQVLQKPEVHEALLRRFLGPIGYMGGASEVPEGMASLPLSLLDVEGFLMYLYGSDELFPAAHLYVTGAHHLDKRIPRLARTLVRSYNRVLAHVRLQAPSKCGGAWEVHGPDGVHSMQVSSLVTPGLASMFQAWAPAGRPWFAPEVQRVERELFISGVWRLLRKGDVALNTATDARFVFDGEVLVPLATDYDAQGHLPACINALRYAPTYFDPALPPTPTPVMYMNVSPWRDEIITSLQLVRDNIERTGANRQLYRISKWVYRAAFTVSVPYDGAPDFVASAFEAHRGWNGTVLIDVESTAEHVARFLERCRCPGDPASWVADVLAHVLEGTNALLDVSRPTSDEEGAQTLHPFYLLRDRSRAGLACLVPA</sequence>
<organism evidence="3 4">
    <name type="scientific">Malassezia sympodialis (strain ATCC 42132)</name>
    <name type="common">Atopic eczema-associated yeast</name>
    <dbReference type="NCBI Taxonomy" id="1230383"/>
    <lineage>
        <taxon>Eukaryota</taxon>
        <taxon>Fungi</taxon>
        <taxon>Dikarya</taxon>
        <taxon>Basidiomycota</taxon>
        <taxon>Ustilaginomycotina</taxon>
        <taxon>Malasseziomycetes</taxon>
        <taxon>Malasseziales</taxon>
        <taxon>Malasseziaceae</taxon>
        <taxon>Malassezia</taxon>
    </lineage>
</organism>
<dbReference type="EMBL" id="LT671823">
    <property type="protein sequence ID" value="SHO77463.1"/>
    <property type="molecule type" value="Genomic_DNA"/>
</dbReference>
<reference evidence="4" key="1">
    <citation type="journal article" date="2017" name="Nucleic Acids Res.">
        <title>Proteogenomics produces comprehensive and highly accurate protein-coding gene annotation in a complete genome assembly of Malassezia sympodialis.</title>
        <authorList>
            <person name="Zhu Y."/>
            <person name="Engstroem P.G."/>
            <person name="Tellgren-Roth C."/>
            <person name="Baudo C.D."/>
            <person name="Kennell J.C."/>
            <person name="Sun S."/>
            <person name="Billmyre R.B."/>
            <person name="Schroeder M.S."/>
            <person name="Andersson A."/>
            <person name="Holm T."/>
            <person name="Sigurgeirsson B."/>
            <person name="Wu G."/>
            <person name="Sankaranarayanan S.R."/>
            <person name="Siddharthan R."/>
            <person name="Sanyal K."/>
            <person name="Lundeberg J."/>
            <person name="Nystedt B."/>
            <person name="Boekhout T."/>
            <person name="Dawson T.L. Jr."/>
            <person name="Heitman J."/>
            <person name="Scheynius A."/>
            <person name="Lehtioe J."/>
        </authorList>
    </citation>
    <scope>NUCLEOTIDE SEQUENCE [LARGE SCALE GENOMIC DNA]</scope>
    <source>
        <strain evidence="4">ATCC 42132</strain>
    </source>
</reference>
<proteinExistence type="predicted"/>
<dbReference type="OMA" id="RYRISKW"/>
<feature type="compositionally biased region" description="Basic and acidic residues" evidence="1">
    <location>
        <begin position="336"/>
        <end position="365"/>
    </location>
</feature>
<dbReference type="AlphaFoldDB" id="A0A1M8A4R9"/>
<accession>A0A1M8A4R9</accession>
<evidence type="ECO:0000259" key="2">
    <source>
        <dbReference type="PROSITE" id="PS50181"/>
    </source>
</evidence>
<feature type="region of interest" description="Disordered" evidence="1">
    <location>
        <begin position="631"/>
        <end position="692"/>
    </location>
</feature>
<feature type="compositionally biased region" description="Acidic residues" evidence="1">
    <location>
        <begin position="222"/>
        <end position="231"/>
    </location>
</feature>
<dbReference type="InterPro" id="IPR001810">
    <property type="entry name" value="F-box_dom"/>
</dbReference>
<feature type="compositionally biased region" description="Basic and acidic residues" evidence="1">
    <location>
        <begin position="550"/>
        <end position="604"/>
    </location>
</feature>
<feature type="compositionally biased region" description="Basic and acidic residues" evidence="1">
    <location>
        <begin position="143"/>
        <end position="162"/>
    </location>
</feature>
<name>A0A1M8A4R9_MALS4</name>
<feature type="compositionally biased region" description="Low complexity" evidence="1">
    <location>
        <begin position="112"/>
        <end position="134"/>
    </location>
</feature>
<gene>
    <name evidence="3" type="ORF">MSYG_1802</name>
</gene>
<evidence type="ECO:0000313" key="3">
    <source>
        <dbReference type="EMBL" id="SHO77463.1"/>
    </source>
</evidence>
<dbReference type="VEuPathDB" id="FungiDB:MSYG_1802"/>
<evidence type="ECO:0000256" key="1">
    <source>
        <dbReference type="SAM" id="MobiDB-lite"/>
    </source>
</evidence>
<dbReference type="STRING" id="1230383.A0A1M8A4R9"/>
<dbReference type="OrthoDB" id="3365519at2759"/>
<feature type="compositionally biased region" description="Basic and acidic residues" evidence="1">
    <location>
        <begin position="631"/>
        <end position="643"/>
    </location>
</feature>
<feature type="region of interest" description="Disordered" evidence="1">
    <location>
        <begin position="336"/>
        <end position="604"/>
    </location>
</feature>
<feature type="region of interest" description="Disordered" evidence="1">
    <location>
        <begin position="294"/>
        <end position="321"/>
    </location>
</feature>
<evidence type="ECO:0000313" key="4">
    <source>
        <dbReference type="Proteomes" id="UP000186303"/>
    </source>
</evidence>
<feature type="compositionally biased region" description="Basic residues" evidence="1">
    <location>
        <begin position="173"/>
        <end position="194"/>
    </location>
</feature>
<feature type="domain" description="F-box" evidence="2">
    <location>
        <begin position="845"/>
        <end position="895"/>
    </location>
</feature>
<keyword evidence="4" id="KW-1185">Reference proteome</keyword>
<feature type="compositionally biased region" description="Polar residues" evidence="1">
    <location>
        <begin position="49"/>
        <end position="62"/>
    </location>
</feature>